<name>A0AAC8Z139_SPHMC</name>
<accession>A0AAC8Z139</accession>
<organism evidence="1 2">
    <name type="scientific">Sphingopyxis macrogoltabida</name>
    <name type="common">Sphingomonas macrogoltabidus</name>
    <dbReference type="NCBI Taxonomy" id="33050"/>
    <lineage>
        <taxon>Bacteria</taxon>
        <taxon>Pseudomonadati</taxon>
        <taxon>Pseudomonadota</taxon>
        <taxon>Alphaproteobacteria</taxon>
        <taxon>Sphingomonadales</taxon>
        <taxon>Sphingomonadaceae</taxon>
        <taxon>Sphingopyxis</taxon>
    </lineage>
</organism>
<dbReference type="KEGG" id="smaz:LH19_06935"/>
<protein>
    <submittedName>
        <fullName evidence="1">Uncharacterized protein</fullName>
    </submittedName>
</protein>
<dbReference type="EMBL" id="CP013344">
    <property type="protein sequence ID" value="AMU89931.1"/>
    <property type="molecule type" value="Genomic_DNA"/>
</dbReference>
<reference evidence="1 2" key="2">
    <citation type="journal article" date="2016" name="Genome Announc.">
        <title>Complete Genome Sequence of Sphingopyxis macrogoltabida Strain 203N (NBRC 111659), a Polyethylene Glycol Degrader.</title>
        <authorList>
            <person name="Ohtsubo Y."/>
            <person name="Nonoyama S."/>
            <person name="Nagata Y."/>
            <person name="Numata M."/>
            <person name="Tsuchikane K."/>
            <person name="Hosoyama A."/>
            <person name="Yamazoe A."/>
            <person name="Tsuda M."/>
            <person name="Fujita N."/>
            <person name="Kawai F."/>
        </authorList>
    </citation>
    <scope>NUCLEOTIDE SEQUENCE [LARGE SCALE GENOMIC DNA]</scope>
    <source>
        <strain evidence="1 2">203N</strain>
    </source>
</reference>
<evidence type="ECO:0000313" key="2">
    <source>
        <dbReference type="Proteomes" id="UP000076088"/>
    </source>
</evidence>
<keyword evidence="2" id="KW-1185">Reference proteome</keyword>
<dbReference type="AlphaFoldDB" id="A0AAC8Z139"/>
<evidence type="ECO:0000313" key="1">
    <source>
        <dbReference type="EMBL" id="AMU89931.1"/>
    </source>
</evidence>
<dbReference type="RefSeq" id="WP_054726193.1">
    <property type="nucleotide sequence ID" value="NZ_CP009429.1"/>
</dbReference>
<gene>
    <name evidence="1" type="ORF">ATM17_12880</name>
</gene>
<proteinExistence type="predicted"/>
<reference evidence="2" key="1">
    <citation type="submission" date="2015-11" db="EMBL/GenBank/DDBJ databases">
        <title>Complete genome sequence of a polyethylene-glycol degrader Sphingopyxis macrogoltabida 203N (NBRC 111659).</title>
        <authorList>
            <person name="Yoshiyuki O."/>
            <person name="Shouta N."/>
            <person name="Nagata Y."/>
            <person name="Numata M."/>
            <person name="Tsuchikane K."/>
            <person name="Hosoyama A."/>
            <person name="Yamazoe A."/>
            <person name="Tsuda M."/>
            <person name="Fujita N."/>
            <person name="Kawai F."/>
        </authorList>
    </citation>
    <scope>NUCLEOTIDE SEQUENCE [LARGE SCALE GENOMIC DNA]</scope>
    <source>
        <strain evidence="2">203N</strain>
    </source>
</reference>
<dbReference type="Proteomes" id="UP000076088">
    <property type="component" value="Chromosome"/>
</dbReference>
<sequence>MSKHYDPLAFPSVCLNDPEHPASVPGMGLRDWFAGQALSATVKQAFDEEGPSQGFVVVEEKAVVWAYSIADAMLAERGRGQ</sequence>